<dbReference type="Proteomes" id="UP000193920">
    <property type="component" value="Unassembled WGS sequence"/>
</dbReference>
<evidence type="ECO:0000313" key="4">
    <source>
        <dbReference type="EMBL" id="ORY57063.1"/>
    </source>
</evidence>
<evidence type="ECO:0000256" key="3">
    <source>
        <dbReference type="SAM" id="SignalP"/>
    </source>
</evidence>
<dbReference type="EMBL" id="MCOG01000071">
    <property type="protein sequence ID" value="ORY57063.1"/>
    <property type="molecule type" value="Genomic_DNA"/>
</dbReference>
<evidence type="ECO:0000256" key="1">
    <source>
        <dbReference type="SAM" id="MobiDB-lite"/>
    </source>
</evidence>
<comment type="caution">
    <text evidence="4">The sequence shown here is derived from an EMBL/GenBank/DDBJ whole genome shotgun (WGS) entry which is preliminary data.</text>
</comment>
<keyword evidence="5" id="KW-1185">Reference proteome</keyword>
<evidence type="ECO:0000313" key="5">
    <source>
        <dbReference type="Proteomes" id="UP000193920"/>
    </source>
</evidence>
<evidence type="ECO:0008006" key="6">
    <source>
        <dbReference type="Google" id="ProtNLM"/>
    </source>
</evidence>
<gene>
    <name evidence="4" type="ORF">LY90DRAFT_669258</name>
</gene>
<keyword evidence="2" id="KW-0472">Membrane</keyword>
<feature type="region of interest" description="Disordered" evidence="1">
    <location>
        <begin position="101"/>
        <end position="129"/>
    </location>
</feature>
<feature type="signal peptide" evidence="3">
    <location>
        <begin position="1"/>
        <end position="20"/>
    </location>
</feature>
<evidence type="ECO:0000256" key="2">
    <source>
        <dbReference type="SAM" id="Phobius"/>
    </source>
</evidence>
<feature type="chain" id="PRO_5012960215" description="Mid2 domain-containing protein" evidence="3">
    <location>
        <begin position="21"/>
        <end position="129"/>
    </location>
</feature>
<dbReference type="AlphaFoldDB" id="A0A1Y2DCQ5"/>
<protein>
    <recommendedName>
        <fullName evidence="6">Mid2 domain-containing protein</fullName>
    </recommendedName>
</protein>
<organism evidence="4 5">
    <name type="scientific">Neocallimastix californiae</name>
    <dbReference type="NCBI Taxonomy" id="1754190"/>
    <lineage>
        <taxon>Eukaryota</taxon>
        <taxon>Fungi</taxon>
        <taxon>Fungi incertae sedis</taxon>
        <taxon>Chytridiomycota</taxon>
        <taxon>Chytridiomycota incertae sedis</taxon>
        <taxon>Neocallimastigomycetes</taxon>
        <taxon>Neocallimastigales</taxon>
        <taxon>Neocallimastigaceae</taxon>
        <taxon>Neocallimastix</taxon>
    </lineage>
</organism>
<keyword evidence="2" id="KW-1133">Transmembrane helix</keyword>
<feature type="transmembrane region" description="Helical" evidence="2">
    <location>
        <begin position="55"/>
        <end position="83"/>
    </location>
</feature>
<sequence>MDTKLFLCALLYSLFSVVNSLAIEYGNVDINTIDSNVKYSKKISYSTKNKGMSNIIKWILIAVIIIVIIAIVVCICCCLGCCARSGTKKQKKREIHITSPEVTPIPYGSSDNYYKEPTQPSPAYNPGYP</sequence>
<accession>A0A1Y2DCQ5</accession>
<keyword evidence="2" id="KW-0812">Transmembrane</keyword>
<keyword evidence="3" id="KW-0732">Signal</keyword>
<proteinExistence type="predicted"/>
<name>A0A1Y2DCQ5_9FUNG</name>
<reference evidence="4 5" key="1">
    <citation type="submission" date="2016-08" db="EMBL/GenBank/DDBJ databases">
        <title>A Parts List for Fungal Cellulosomes Revealed by Comparative Genomics.</title>
        <authorList>
            <consortium name="DOE Joint Genome Institute"/>
            <person name="Haitjema C.H."/>
            <person name="Gilmore S.P."/>
            <person name="Henske J.K."/>
            <person name="Solomon K.V."/>
            <person name="De Groot R."/>
            <person name="Kuo A."/>
            <person name="Mondo S.J."/>
            <person name="Salamov A.A."/>
            <person name="Labutti K."/>
            <person name="Zhao Z."/>
            <person name="Chiniquy J."/>
            <person name="Barry K."/>
            <person name="Brewer H.M."/>
            <person name="Purvine S.O."/>
            <person name="Wright A.T."/>
            <person name="Boxma B."/>
            <person name="Van Alen T."/>
            <person name="Hackstein J.H."/>
            <person name="Baker S.E."/>
            <person name="Grigoriev I.V."/>
            <person name="O'Malley M.A."/>
        </authorList>
    </citation>
    <scope>NUCLEOTIDE SEQUENCE [LARGE SCALE GENOMIC DNA]</scope>
    <source>
        <strain evidence="4 5">G1</strain>
    </source>
</reference>